<sequence>MALLAQMKLLINLARIDGEVAGKERAYIRNIGLANDLDGNEIEKLFDQRHDLIVPDDLSDDQKFEYIFSLVQLMKIDERMYKEEIMFCSKIASRLGYDEQVMFDLMLHVKAAAMGDDEMTALKKLTKKYL</sequence>
<evidence type="ECO:0000313" key="2">
    <source>
        <dbReference type="Proteomes" id="UP000288227"/>
    </source>
</evidence>
<name>A0A401UBD7_9BACT</name>
<comment type="caution">
    <text evidence="1">The sequence shown here is derived from an EMBL/GenBank/DDBJ whole genome shotgun (WGS) entry which is preliminary data.</text>
</comment>
<gene>
    <name evidence="1" type="ORF">SanaruYs_24430</name>
</gene>
<protein>
    <submittedName>
        <fullName evidence="1">TerB family tellurite resistance protein</fullName>
    </submittedName>
</protein>
<evidence type="ECO:0000313" key="1">
    <source>
        <dbReference type="EMBL" id="GCC52207.1"/>
    </source>
</evidence>
<dbReference type="Gene3D" id="1.10.3680.10">
    <property type="entry name" value="TerB-like"/>
    <property type="match status" value="1"/>
</dbReference>
<accession>A0A401UBD7</accession>
<reference evidence="1 2" key="1">
    <citation type="submission" date="2018-11" db="EMBL/GenBank/DDBJ databases">
        <title>Chryseotalea sanarue gen. nov., sp., nov., a member of the family Cytophagaceae, isolated from a brackish lake in Hamamatsu Japan.</title>
        <authorList>
            <person name="Maejima Y."/>
            <person name="Iino T."/>
            <person name="Muraguchi Y."/>
            <person name="Fukuda K."/>
            <person name="Ohkuma M."/>
            <person name="Moriuchi R."/>
            <person name="Dohra H."/>
            <person name="Kimbara K."/>
            <person name="Shintani M."/>
        </authorList>
    </citation>
    <scope>NUCLEOTIDE SEQUENCE [LARGE SCALE GENOMIC DNA]</scope>
    <source>
        <strain evidence="1 2">Ys</strain>
    </source>
</reference>
<dbReference type="EMBL" id="BHXQ01000004">
    <property type="protein sequence ID" value="GCC52207.1"/>
    <property type="molecule type" value="Genomic_DNA"/>
</dbReference>
<proteinExistence type="predicted"/>
<dbReference type="InterPro" id="IPR029024">
    <property type="entry name" value="TerB-like"/>
</dbReference>
<dbReference type="AlphaFoldDB" id="A0A401UBD7"/>
<dbReference type="SUPFAM" id="SSF158682">
    <property type="entry name" value="TerB-like"/>
    <property type="match status" value="1"/>
</dbReference>
<organism evidence="1 2">
    <name type="scientific">Chryseotalea sanaruensis</name>
    <dbReference type="NCBI Taxonomy" id="2482724"/>
    <lineage>
        <taxon>Bacteria</taxon>
        <taxon>Pseudomonadati</taxon>
        <taxon>Bacteroidota</taxon>
        <taxon>Cytophagia</taxon>
        <taxon>Cytophagales</taxon>
        <taxon>Chryseotaleaceae</taxon>
        <taxon>Chryseotalea</taxon>
    </lineage>
</organism>
<dbReference type="Proteomes" id="UP000288227">
    <property type="component" value="Unassembled WGS sequence"/>
</dbReference>
<keyword evidence="2" id="KW-1185">Reference proteome</keyword>
<dbReference type="CDD" id="cd07177">
    <property type="entry name" value="terB_like"/>
    <property type="match status" value="1"/>
</dbReference>